<dbReference type="InterPro" id="IPR003615">
    <property type="entry name" value="HNH_nuc"/>
</dbReference>
<dbReference type="SMART" id="SM00507">
    <property type="entry name" value="HNHc"/>
    <property type="match status" value="1"/>
</dbReference>
<dbReference type="CDD" id="cd00085">
    <property type="entry name" value="HNHc"/>
    <property type="match status" value="1"/>
</dbReference>
<gene>
    <name evidence="2" type="ORF">SM757_00430</name>
</gene>
<keyword evidence="3" id="KW-1185">Reference proteome</keyword>
<evidence type="ECO:0000259" key="1">
    <source>
        <dbReference type="SMART" id="SM00507"/>
    </source>
</evidence>
<protein>
    <submittedName>
        <fullName evidence="2">HNH endonuclease domain-containing protein</fullName>
    </submittedName>
</protein>
<evidence type="ECO:0000313" key="3">
    <source>
        <dbReference type="Proteomes" id="UP001293718"/>
    </source>
</evidence>
<geneLocation type="plasmid" evidence="2">
    <name>unnamed</name>
</geneLocation>
<keyword evidence="2" id="KW-0378">Hydrolase</keyword>
<keyword evidence="2" id="KW-0614">Plasmid</keyword>
<dbReference type="GO" id="GO:0004519">
    <property type="term" value="F:endonuclease activity"/>
    <property type="evidence" value="ECO:0007669"/>
    <property type="project" value="UniProtKB-KW"/>
</dbReference>
<keyword evidence="2" id="KW-0540">Nuclease</keyword>
<keyword evidence="2" id="KW-0255">Endonuclease</keyword>
<dbReference type="Proteomes" id="UP001293718">
    <property type="component" value="Unassembled WGS sequence"/>
</dbReference>
<comment type="caution">
    <text evidence="2">The sequence shown here is derived from an EMBL/GenBank/DDBJ whole genome shotgun (WGS) entry which is preliminary data.</text>
</comment>
<sequence>MPPRLPPPSAEAQLAFLGKLQRLFAEGNFTATYKFALLIALADLAVDLGADDGEPLELATRRIGERFVHLYWRQSMPYRTGRSGTGAGVLVQNLGEQAAVLSAIVAFRAQAGVSTPQQAASHPAYKELVTRITATVSAQPLQYLQNFGGTTDAFLYERLGPGRVRLLPGVAYCLRRFHPLVQQLARSHWVTHIKANRRNHAILDDAGDLEDFLFSTSRQSLERIGEGLRMLDGARCFYCCEALGAAADVDHYVPFSLYPRDLAHNFVLAHPKCNRSKSDTLAARMHLERWLERITRRADELAEIGLSAGIAADPTTSRRVAAWGYASAAASGGHAWLSSAKYEAIDQRYLGLFDAQATRA</sequence>
<name>A0ABU5I7F1_9BURK</name>
<dbReference type="RefSeq" id="WP_322464127.1">
    <property type="nucleotide sequence ID" value="NZ_JAXOJX010000001.1"/>
</dbReference>
<reference evidence="2 3" key="1">
    <citation type="submission" date="2023-11" db="EMBL/GenBank/DDBJ databases">
        <title>Draft genome of Azohydromonas lata strain H1 (DSM1123), a polyhydroxyalkanoate producer.</title>
        <authorList>
            <person name="Traversa D."/>
            <person name="D'Addabbo P."/>
            <person name="Pazzani C."/>
            <person name="Manzari C."/>
            <person name="Chiara M."/>
            <person name="Scrascia M."/>
        </authorList>
    </citation>
    <scope>NUCLEOTIDE SEQUENCE [LARGE SCALE GENOMIC DNA]</scope>
    <source>
        <strain evidence="2 3">H1</strain>
        <plasmid evidence="2">unnamed</plasmid>
    </source>
</reference>
<dbReference type="Gene3D" id="1.10.30.50">
    <property type="match status" value="1"/>
</dbReference>
<accession>A0ABU5I7F1</accession>
<feature type="domain" description="HNH nuclease" evidence="1">
    <location>
        <begin position="224"/>
        <end position="275"/>
    </location>
</feature>
<evidence type="ECO:0000313" key="2">
    <source>
        <dbReference type="EMBL" id="MDZ5455027.1"/>
    </source>
</evidence>
<organism evidence="2 3">
    <name type="scientific">Azohydromonas lata</name>
    <dbReference type="NCBI Taxonomy" id="45677"/>
    <lineage>
        <taxon>Bacteria</taxon>
        <taxon>Pseudomonadati</taxon>
        <taxon>Pseudomonadota</taxon>
        <taxon>Betaproteobacteria</taxon>
        <taxon>Burkholderiales</taxon>
        <taxon>Sphaerotilaceae</taxon>
        <taxon>Azohydromonas</taxon>
    </lineage>
</organism>
<dbReference type="EMBL" id="JAXOJX010000001">
    <property type="protein sequence ID" value="MDZ5455027.1"/>
    <property type="molecule type" value="Genomic_DNA"/>
</dbReference>
<proteinExistence type="predicted"/>